<gene>
    <name evidence="1" type="ORF">HOLleu_00760</name>
</gene>
<reference evidence="1" key="1">
    <citation type="submission" date="2021-10" db="EMBL/GenBank/DDBJ databases">
        <title>Tropical sea cucumber genome reveals ecological adaptation and Cuvierian tubules defense mechanism.</title>
        <authorList>
            <person name="Chen T."/>
        </authorList>
    </citation>
    <scope>NUCLEOTIDE SEQUENCE</scope>
    <source>
        <strain evidence="1">Nanhai2018</strain>
        <tissue evidence="1">Muscle</tissue>
    </source>
</reference>
<comment type="caution">
    <text evidence="1">The sequence shown here is derived from an EMBL/GenBank/DDBJ whole genome shotgun (WGS) entry which is preliminary data.</text>
</comment>
<dbReference type="OrthoDB" id="10066972at2759"/>
<dbReference type="AlphaFoldDB" id="A0A9Q1CPJ2"/>
<dbReference type="PANTHER" id="PTHR33480">
    <property type="entry name" value="SET DOMAIN-CONTAINING PROTEIN-RELATED"/>
    <property type="match status" value="1"/>
</dbReference>
<organism evidence="1 2">
    <name type="scientific">Holothuria leucospilota</name>
    <name type="common">Black long sea cucumber</name>
    <name type="synonym">Mertensiothuria leucospilota</name>
    <dbReference type="NCBI Taxonomy" id="206669"/>
    <lineage>
        <taxon>Eukaryota</taxon>
        <taxon>Metazoa</taxon>
        <taxon>Echinodermata</taxon>
        <taxon>Eleutherozoa</taxon>
        <taxon>Echinozoa</taxon>
        <taxon>Holothuroidea</taxon>
        <taxon>Aspidochirotacea</taxon>
        <taxon>Aspidochirotida</taxon>
        <taxon>Holothuriidae</taxon>
        <taxon>Holothuria</taxon>
    </lineage>
</organism>
<dbReference type="EMBL" id="JAIZAY010000001">
    <property type="protein sequence ID" value="KAJ8048440.1"/>
    <property type="molecule type" value="Genomic_DNA"/>
</dbReference>
<evidence type="ECO:0000313" key="1">
    <source>
        <dbReference type="EMBL" id="KAJ8048440.1"/>
    </source>
</evidence>
<dbReference type="PANTHER" id="PTHR33480:SF1">
    <property type="entry name" value="TYR RECOMBINASE DOMAIN-CONTAINING PROTEIN"/>
    <property type="match status" value="1"/>
</dbReference>
<dbReference type="Proteomes" id="UP001152320">
    <property type="component" value="Chromosome 1"/>
</dbReference>
<evidence type="ECO:0000313" key="2">
    <source>
        <dbReference type="Proteomes" id="UP001152320"/>
    </source>
</evidence>
<proteinExistence type="predicted"/>
<keyword evidence="2" id="KW-1185">Reference proteome</keyword>
<accession>A0A9Q1CPJ2</accession>
<name>A0A9Q1CPJ2_HOLLE</name>
<sequence length="177" mass="20240">MQGAFDGMRKEGILMANQEQMKEATLVYERERRTGKEDPLVLCGLCKGFYPKICFSRYKVKCKGDGCSHACSVPLSLLSQESDITQGMSSYEQEILCSFGRDNAGQLCLIDPVIRTVGKRMWDKEKNTEVRKSVMTSMRRLASLYLAFKEQHKIHGSEELTRGNARDMFDRKHFVSH</sequence>
<protein>
    <submittedName>
        <fullName evidence="1">Uncharacterized protein</fullName>
    </submittedName>
</protein>